<sequence length="274" mass="29595">MPSWVVTGASRGLGYEFVKQISQDPSNVVIGLVRNRTTSLSALLELEKTRKNLHIVEADVTNDIALEKAVGEVKKFTGGTLDTLVNNAALSSQERSGYELDGYPNDEKELLEQDLLANFKTNVIGVIKVINSLLPLIRATATASGSARVITLNSGLGDVDMTIKSEVTFGGPYSISKAALLLAIAKYAVKYKKENIIFLSISPGLVDTATEPPTPETLEAYAHMVKTFQIGYPNWNGVPITPEESVSAMLNVLKGLTINDTGAFISHKGNKEWL</sequence>
<name>A0ACB8UAU5_9APHY</name>
<dbReference type="Proteomes" id="UP001055072">
    <property type="component" value="Unassembled WGS sequence"/>
</dbReference>
<keyword evidence="2" id="KW-1185">Reference proteome</keyword>
<proteinExistence type="predicted"/>
<protein>
    <submittedName>
        <fullName evidence="1">Uncharacterized protein</fullName>
    </submittedName>
</protein>
<accession>A0ACB8UAU5</accession>
<reference evidence="1" key="1">
    <citation type="journal article" date="2021" name="Environ. Microbiol.">
        <title>Gene family expansions and transcriptome signatures uncover fungal adaptations to wood decay.</title>
        <authorList>
            <person name="Hage H."/>
            <person name="Miyauchi S."/>
            <person name="Viragh M."/>
            <person name="Drula E."/>
            <person name="Min B."/>
            <person name="Chaduli D."/>
            <person name="Navarro D."/>
            <person name="Favel A."/>
            <person name="Norest M."/>
            <person name="Lesage-Meessen L."/>
            <person name="Balint B."/>
            <person name="Merenyi Z."/>
            <person name="de Eugenio L."/>
            <person name="Morin E."/>
            <person name="Martinez A.T."/>
            <person name="Baldrian P."/>
            <person name="Stursova M."/>
            <person name="Martinez M.J."/>
            <person name="Novotny C."/>
            <person name="Magnuson J.K."/>
            <person name="Spatafora J.W."/>
            <person name="Maurice S."/>
            <person name="Pangilinan J."/>
            <person name="Andreopoulos W."/>
            <person name="LaButti K."/>
            <person name="Hundley H."/>
            <person name="Na H."/>
            <person name="Kuo A."/>
            <person name="Barry K."/>
            <person name="Lipzen A."/>
            <person name="Henrissat B."/>
            <person name="Riley R."/>
            <person name="Ahrendt S."/>
            <person name="Nagy L.G."/>
            <person name="Grigoriev I.V."/>
            <person name="Martin F."/>
            <person name="Rosso M.N."/>
        </authorList>
    </citation>
    <scope>NUCLEOTIDE SEQUENCE</scope>
    <source>
        <strain evidence="1">CBS 384.51</strain>
    </source>
</reference>
<gene>
    <name evidence="1" type="ORF">BDY19DRAFT_935381</name>
</gene>
<evidence type="ECO:0000313" key="2">
    <source>
        <dbReference type="Proteomes" id="UP001055072"/>
    </source>
</evidence>
<organism evidence="1 2">
    <name type="scientific">Irpex rosettiformis</name>
    <dbReference type="NCBI Taxonomy" id="378272"/>
    <lineage>
        <taxon>Eukaryota</taxon>
        <taxon>Fungi</taxon>
        <taxon>Dikarya</taxon>
        <taxon>Basidiomycota</taxon>
        <taxon>Agaricomycotina</taxon>
        <taxon>Agaricomycetes</taxon>
        <taxon>Polyporales</taxon>
        <taxon>Irpicaceae</taxon>
        <taxon>Irpex</taxon>
    </lineage>
</organism>
<dbReference type="EMBL" id="MU274906">
    <property type="protein sequence ID" value="KAI0091370.1"/>
    <property type="molecule type" value="Genomic_DNA"/>
</dbReference>
<comment type="caution">
    <text evidence="1">The sequence shown here is derived from an EMBL/GenBank/DDBJ whole genome shotgun (WGS) entry which is preliminary data.</text>
</comment>
<evidence type="ECO:0000313" key="1">
    <source>
        <dbReference type="EMBL" id="KAI0091370.1"/>
    </source>
</evidence>